<dbReference type="Gene3D" id="3.40.50.720">
    <property type="entry name" value="NAD(P)-binding Rossmann-like Domain"/>
    <property type="match status" value="1"/>
</dbReference>
<feature type="domain" description="Alcohol dehydrogenase-like C-terminal" evidence="7">
    <location>
        <begin position="178"/>
        <end position="296"/>
    </location>
</feature>
<dbReference type="InterPro" id="IPR002328">
    <property type="entry name" value="ADH_Zn_CS"/>
</dbReference>
<proteinExistence type="inferred from homology"/>
<evidence type="ECO:0000256" key="4">
    <source>
        <dbReference type="ARBA" id="ARBA00022833"/>
    </source>
</evidence>
<dbReference type="EMBL" id="JAGRPV010000001">
    <property type="protein sequence ID" value="MDI4648226.1"/>
    <property type="molecule type" value="Genomic_DNA"/>
</dbReference>
<dbReference type="PANTHER" id="PTHR43161">
    <property type="entry name" value="SORBITOL DEHYDROGENASE"/>
    <property type="match status" value="1"/>
</dbReference>
<dbReference type="Gene3D" id="3.90.180.10">
    <property type="entry name" value="Medium-chain alcohol dehydrogenases, catalytic domain"/>
    <property type="match status" value="1"/>
</dbReference>
<dbReference type="InterPro" id="IPR036291">
    <property type="entry name" value="NAD(P)-bd_dom_sf"/>
</dbReference>
<keyword evidence="10" id="KW-1185">Reference proteome</keyword>
<keyword evidence="4 6" id="KW-0862">Zinc</keyword>
<comment type="cofactor">
    <cofactor evidence="1 6">
        <name>Zn(2+)</name>
        <dbReference type="ChEBI" id="CHEBI:29105"/>
    </cofactor>
</comment>
<evidence type="ECO:0000256" key="5">
    <source>
        <dbReference type="ARBA" id="ARBA00023002"/>
    </source>
</evidence>
<protein>
    <submittedName>
        <fullName evidence="9">Alcohol dehydrogenase catalytic domain-containing protein</fullName>
    </submittedName>
</protein>
<dbReference type="SUPFAM" id="SSF51735">
    <property type="entry name" value="NAD(P)-binding Rossmann-fold domains"/>
    <property type="match status" value="1"/>
</dbReference>
<dbReference type="Pfam" id="PF08240">
    <property type="entry name" value="ADH_N"/>
    <property type="match status" value="1"/>
</dbReference>
<evidence type="ECO:0000313" key="9">
    <source>
        <dbReference type="EMBL" id="MDI4648226.1"/>
    </source>
</evidence>
<accession>A0ABT6TNV1</accession>
<dbReference type="InterPro" id="IPR011032">
    <property type="entry name" value="GroES-like_sf"/>
</dbReference>
<sequence length="354" mass="38242">MNALQWTPAGKLELTAVAEPAVTAPTQVKIRIELTGICGTDLAVVAGREEGVPHVTRGHEAVGTVVETGRAVRRLRVGDRVVIDPNWSCGTCEYCRREMPHLCIGHDGGMAIAGLNAPGTFARYYVSEERFVHRLPQGMSWERGVLVEPLACVLHNLQEAQVKRDDAVLVIGSGPMGLLCQMASRATARLTVATELNPARLAAARRIADAACRPDELEVVVERIAGGRRFDVVIDAVGNQLETAERWIGRGGRIVPFGIDATYRYSISPVRLVQNGISIVGAGEYRCTFPLALQLAETMPELDRLVTGRYGLEQHEQAVLELLGYDPATGERVASDAIKTVFEPWSGGAAEEAG</sequence>
<feature type="domain" description="Alcohol dehydrogenase-like N-terminal" evidence="8">
    <location>
        <begin position="25"/>
        <end position="137"/>
    </location>
</feature>
<organism evidence="9 10">
    <name type="scientific">Cohnella hashimotonis</name>
    <dbReference type="NCBI Taxonomy" id="2826895"/>
    <lineage>
        <taxon>Bacteria</taxon>
        <taxon>Bacillati</taxon>
        <taxon>Bacillota</taxon>
        <taxon>Bacilli</taxon>
        <taxon>Bacillales</taxon>
        <taxon>Paenibacillaceae</taxon>
        <taxon>Cohnella</taxon>
    </lineage>
</organism>
<evidence type="ECO:0000256" key="3">
    <source>
        <dbReference type="ARBA" id="ARBA00022723"/>
    </source>
</evidence>
<evidence type="ECO:0000256" key="1">
    <source>
        <dbReference type="ARBA" id="ARBA00001947"/>
    </source>
</evidence>
<dbReference type="RefSeq" id="WP_282910955.1">
    <property type="nucleotide sequence ID" value="NZ_JAGRPV010000001.1"/>
</dbReference>
<evidence type="ECO:0000256" key="2">
    <source>
        <dbReference type="ARBA" id="ARBA00008072"/>
    </source>
</evidence>
<dbReference type="Pfam" id="PF00107">
    <property type="entry name" value="ADH_zinc_N"/>
    <property type="match status" value="1"/>
</dbReference>
<dbReference type="PROSITE" id="PS00059">
    <property type="entry name" value="ADH_ZINC"/>
    <property type="match status" value="1"/>
</dbReference>
<evidence type="ECO:0000313" key="10">
    <source>
        <dbReference type="Proteomes" id="UP001161691"/>
    </source>
</evidence>
<name>A0ABT6TNV1_9BACL</name>
<comment type="caution">
    <text evidence="9">The sequence shown here is derived from an EMBL/GenBank/DDBJ whole genome shotgun (WGS) entry which is preliminary data.</text>
</comment>
<evidence type="ECO:0000256" key="6">
    <source>
        <dbReference type="RuleBase" id="RU361277"/>
    </source>
</evidence>
<dbReference type="SUPFAM" id="SSF50129">
    <property type="entry name" value="GroES-like"/>
    <property type="match status" value="1"/>
</dbReference>
<dbReference type="InterPro" id="IPR013154">
    <property type="entry name" value="ADH-like_N"/>
</dbReference>
<keyword evidence="5" id="KW-0560">Oxidoreductase</keyword>
<reference evidence="9" key="1">
    <citation type="submission" date="2023-04" db="EMBL/GenBank/DDBJ databases">
        <title>Comparative genomic analysis of Cohnella hashimotonis sp. nov., isolated from the International Space Station.</title>
        <authorList>
            <person name="Venkateswaran K."/>
            <person name="Simpson A."/>
        </authorList>
    </citation>
    <scope>NUCLEOTIDE SEQUENCE</scope>
    <source>
        <strain evidence="9">F6_2S_P_1</strain>
    </source>
</reference>
<dbReference type="PANTHER" id="PTHR43161:SF23">
    <property type="entry name" value="(R,R)-BUTANEDIOL DEHYDROGENASE-RELATED"/>
    <property type="match status" value="1"/>
</dbReference>
<keyword evidence="3 6" id="KW-0479">Metal-binding</keyword>
<evidence type="ECO:0000259" key="7">
    <source>
        <dbReference type="Pfam" id="PF00107"/>
    </source>
</evidence>
<comment type="similarity">
    <text evidence="2 6">Belongs to the zinc-containing alcohol dehydrogenase family.</text>
</comment>
<dbReference type="InterPro" id="IPR013149">
    <property type="entry name" value="ADH-like_C"/>
</dbReference>
<gene>
    <name evidence="9" type="ORF">KB449_24960</name>
</gene>
<evidence type="ECO:0000259" key="8">
    <source>
        <dbReference type="Pfam" id="PF08240"/>
    </source>
</evidence>
<dbReference type="Proteomes" id="UP001161691">
    <property type="component" value="Unassembled WGS sequence"/>
</dbReference>